<comment type="similarity">
    <text evidence="1">Belongs to the enoyl-CoA hydratase/isomerase family.</text>
</comment>
<evidence type="ECO:0000313" key="3">
    <source>
        <dbReference type="Proteomes" id="UP001065174"/>
    </source>
</evidence>
<dbReference type="PANTHER" id="PTHR42964:SF1">
    <property type="entry name" value="POLYKETIDE BIOSYNTHESIS ENOYL-COA HYDRATASE PKSH-RELATED"/>
    <property type="match status" value="1"/>
</dbReference>
<protein>
    <submittedName>
        <fullName evidence="2">Enoyl-CoA hydratase/isomerase family protein</fullName>
    </submittedName>
</protein>
<dbReference type="SUPFAM" id="SSF52096">
    <property type="entry name" value="ClpP/crotonase"/>
    <property type="match status" value="1"/>
</dbReference>
<evidence type="ECO:0000256" key="1">
    <source>
        <dbReference type="ARBA" id="ARBA00005254"/>
    </source>
</evidence>
<accession>A0ABY6CK20</accession>
<proteinExistence type="inferred from homology"/>
<dbReference type="RefSeq" id="WP_262308321.1">
    <property type="nucleotide sequence ID" value="NZ_CP106679.1"/>
</dbReference>
<gene>
    <name evidence="2" type="ORF">N6H18_10980</name>
</gene>
<organism evidence="2 3">
    <name type="scientific">Reichenbachiella agarivorans</name>
    <dbReference type="NCBI Taxonomy" id="2979464"/>
    <lineage>
        <taxon>Bacteria</taxon>
        <taxon>Pseudomonadati</taxon>
        <taxon>Bacteroidota</taxon>
        <taxon>Cytophagia</taxon>
        <taxon>Cytophagales</taxon>
        <taxon>Reichenbachiellaceae</taxon>
        <taxon>Reichenbachiella</taxon>
    </lineage>
</organism>
<dbReference type="InterPro" id="IPR029045">
    <property type="entry name" value="ClpP/crotonase-like_dom_sf"/>
</dbReference>
<name>A0ABY6CK20_9BACT</name>
<dbReference type="Proteomes" id="UP001065174">
    <property type="component" value="Chromosome"/>
</dbReference>
<dbReference type="Gene3D" id="3.90.226.10">
    <property type="entry name" value="2-enoyl-CoA Hydratase, Chain A, domain 1"/>
    <property type="match status" value="1"/>
</dbReference>
<dbReference type="InterPro" id="IPR051683">
    <property type="entry name" value="Enoyl-CoA_Hydratase/Isomerase"/>
</dbReference>
<dbReference type="CDD" id="cd06558">
    <property type="entry name" value="crotonase-like"/>
    <property type="match status" value="1"/>
</dbReference>
<dbReference type="InterPro" id="IPR001753">
    <property type="entry name" value="Enoyl-CoA_hydra/iso"/>
</dbReference>
<dbReference type="PANTHER" id="PTHR42964">
    <property type="entry name" value="ENOYL-COA HYDRATASE"/>
    <property type="match status" value="1"/>
</dbReference>
<evidence type="ECO:0000313" key="2">
    <source>
        <dbReference type="EMBL" id="UXP30875.1"/>
    </source>
</evidence>
<dbReference type="EMBL" id="CP106679">
    <property type="protein sequence ID" value="UXP30875.1"/>
    <property type="molecule type" value="Genomic_DNA"/>
</dbReference>
<keyword evidence="3" id="KW-1185">Reference proteome</keyword>
<sequence>MSGKIEHTHDHGVATITFYHPKSNSLPSNLLKQLQQSIEQLSDNPSVKVIVLQSTGNVFCAGASFDELLLITNEAEGKDFFMGFANVINTMRNSSKLIITKVHGKAVGGGVGLACATDYCVALDSASIKLSELSIGIGPFVIEPAVVRRIGLSAFSQLTLNPTTWKDAKWAQSMGMYLEVFATQSEMDLRITELSRRLSTYSQEAISEIKKVLWNNCKNWTQLLEERAKISGKLVLSPTTQTALNAFRNK</sequence>
<dbReference type="Pfam" id="PF00378">
    <property type="entry name" value="ECH_1"/>
    <property type="match status" value="1"/>
</dbReference>
<reference evidence="2" key="1">
    <citation type="submission" date="2022-09" db="EMBL/GenBank/DDBJ databases">
        <title>Comparative genomics and taxonomic characterization of three novel marine species of genus Reichenbachiella exhibiting antioxidant and polysaccharide degradation activities.</title>
        <authorList>
            <person name="Muhammad N."/>
            <person name="Lee Y.-J."/>
            <person name="Ko J."/>
            <person name="Kim S.-G."/>
        </authorList>
    </citation>
    <scope>NUCLEOTIDE SEQUENCE</scope>
    <source>
        <strain evidence="2">BKB1-1</strain>
    </source>
</reference>